<reference evidence="2 3" key="1">
    <citation type="submission" date="2021-01" db="EMBL/GenBank/DDBJ databases">
        <title>Isolation and description of Catonella massiliensis sp. nov., a novel Catonella species, isolated from a stable periodontitis subject.</title>
        <authorList>
            <person name="Antezack A."/>
            <person name="Boxberger M."/>
            <person name="La Scola B."/>
            <person name="Monnet-Corti V."/>
        </authorList>
    </citation>
    <scope>NUCLEOTIDE SEQUENCE [LARGE SCALE GENOMIC DNA]</scope>
    <source>
        <strain evidence="2 3">Marseille-Q4567</strain>
    </source>
</reference>
<keyword evidence="1" id="KW-1133">Transmembrane helix</keyword>
<organism evidence="2 3">
    <name type="scientific">Catonella massiliensis</name>
    <dbReference type="NCBI Taxonomy" id="2799636"/>
    <lineage>
        <taxon>Bacteria</taxon>
        <taxon>Bacillati</taxon>
        <taxon>Bacillota</taxon>
        <taxon>Clostridia</taxon>
        <taxon>Lachnospirales</taxon>
        <taxon>Lachnospiraceae</taxon>
        <taxon>Catonella</taxon>
    </lineage>
</organism>
<gene>
    <name evidence="2" type="ORF">JJN12_12350</name>
</gene>
<feature type="transmembrane region" description="Helical" evidence="1">
    <location>
        <begin position="25"/>
        <end position="43"/>
    </location>
</feature>
<proteinExistence type="predicted"/>
<comment type="caution">
    <text evidence="2">The sequence shown here is derived from an EMBL/GenBank/DDBJ whole genome shotgun (WGS) entry which is preliminary data.</text>
</comment>
<evidence type="ECO:0000313" key="3">
    <source>
        <dbReference type="Proteomes" id="UP000604730"/>
    </source>
</evidence>
<dbReference type="EMBL" id="JAEPRJ010000001">
    <property type="protein sequence ID" value="MBK5898564.1"/>
    <property type="molecule type" value="Genomic_DNA"/>
</dbReference>
<accession>A0ABS1J342</accession>
<evidence type="ECO:0000256" key="1">
    <source>
        <dbReference type="SAM" id="Phobius"/>
    </source>
</evidence>
<keyword evidence="1" id="KW-0472">Membrane</keyword>
<dbReference type="InterPro" id="IPR010718">
    <property type="entry name" value="DUF1294"/>
</dbReference>
<dbReference type="Proteomes" id="UP000604730">
    <property type="component" value="Unassembled WGS sequence"/>
</dbReference>
<evidence type="ECO:0000313" key="2">
    <source>
        <dbReference type="EMBL" id="MBK5898564.1"/>
    </source>
</evidence>
<dbReference type="Pfam" id="PF06961">
    <property type="entry name" value="DUF1294"/>
    <property type="match status" value="1"/>
</dbReference>
<keyword evidence="1" id="KW-0812">Transmembrane</keyword>
<keyword evidence="3" id="KW-1185">Reference proteome</keyword>
<sequence>MLFIKGFHGEEINIAFWEFFGRNKILMIYLGIINVITFLAFAIDKLHAIKGKRRIRIITLLGLAFVGGSAGALLGMYTLRHKTKVYYFTVGVPLIMIMQAVVVFFVMNIRG</sequence>
<protein>
    <submittedName>
        <fullName evidence="2">DUF1294 domain-containing protein</fullName>
    </submittedName>
</protein>
<feature type="transmembrane region" description="Helical" evidence="1">
    <location>
        <begin position="55"/>
        <end position="79"/>
    </location>
</feature>
<name>A0ABS1J342_9FIRM</name>
<feature type="transmembrane region" description="Helical" evidence="1">
    <location>
        <begin position="85"/>
        <end position="107"/>
    </location>
</feature>